<dbReference type="CDD" id="cd04084">
    <property type="entry name" value="CBM6_xylanase-like"/>
    <property type="match status" value="1"/>
</dbReference>
<proteinExistence type="inferred from homology"/>
<dbReference type="Gene3D" id="2.60.120.260">
    <property type="entry name" value="Galactose-binding domain-like"/>
    <property type="match status" value="1"/>
</dbReference>
<dbReference type="STRING" id="634771.SAMN04488128_104189"/>
<keyword evidence="2" id="KW-0378">Hydrolase</keyword>
<reference evidence="8" key="1">
    <citation type="submission" date="2017-02" db="EMBL/GenBank/DDBJ databases">
        <authorList>
            <person name="Varghese N."/>
            <person name="Submissions S."/>
        </authorList>
    </citation>
    <scope>NUCLEOTIDE SEQUENCE [LARGE SCALE GENOMIC DNA]</scope>
    <source>
        <strain evidence="8">DSM 22224</strain>
    </source>
</reference>
<evidence type="ECO:0000256" key="3">
    <source>
        <dbReference type="ARBA" id="ARBA00023295"/>
    </source>
</evidence>
<feature type="site" description="Important for catalytic activity, responsible for pKa modulation of the active site Glu and correct orientation of both the proton donor and substrate" evidence="5">
    <location>
        <position position="170"/>
    </location>
</feature>
<dbReference type="OrthoDB" id="9801455at2"/>
<feature type="active site" description="Proton donor" evidence="4">
    <location>
        <position position="223"/>
    </location>
</feature>
<dbReference type="AlphaFoldDB" id="A0A1T4T964"/>
<name>A0A1T4T964_9BACT</name>
<dbReference type="PANTHER" id="PTHR42812:SF12">
    <property type="entry name" value="BETA-XYLOSIDASE-RELATED"/>
    <property type="match status" value="1"/>
</dbReference>
<dbReference type="Pfam" id="PF17851">
    <property type="entry name" value="GH43_C2"/>
    <property type="match status" value="1"/>
</dbReference>
<organism evidence="7 8">
    <name type="scientific">Chitinophaga eiseniae</name>
    <dbReference type="NCBI Taxonomy" id="634771"/>
    <lineage>
        <taxon>Bacteria</taxon>
        <taxon>Pseudomonadati</taxon>
        <taxon>Bacteroidota</taxon>
        <taxon>Chitinophagia</taxon>
        <taxon>Chitinophagales</taxon>
        <taxon>Chitinophagaceae</taxon>
        <taxon>Chitinophaga</taxon>
    </lineage>
</organism>
<dbReference type="GO" id="GO:0005975">
    <property type="term" value="P:carbohydrate metabolic process"/>
    <property type="evidence" value="ECO:0007669"/>
    <property type="project" value="InterPro"/>
</dbReference>
<evidence type="ECO:0000313" key="8">
    <source>
        <dbReference type="Proteomes" id="UP000190367"/>
    </source>
</evidence>
<accession>A0A1T4T964</accession>
<evidence type="ECO:0000313" key="7">
    <source>
        <dbReference type="EMBL" id="SKA36907.1"/>
    </source>
</evidence>
<dbReference type="GO" id="GO:0004553">
    <property type="term" value="F:hydrolase activity, hydrolyzing O-glycosyl compounds"/>
    <property type="evidence" value="ECO:0007669"/>
    <property type="project" value="InterPro"/>
</dbReference>
<sequence length="664" mass="73478">MFLRPVAFVFVCLNLIIQNGLARQSYPARQANPEPVADAGTASIYPGVNTYVNPVLPGDHPDPTLLKVGNDFYHCGSSFHFNPYLPIYHSKDLVHWKVIARVLTPSNTGMVTDRPGTGVWQGALTYFYGSYWIYFSSHGQWFAKAPSPAGPWSAPVRVQENVRTGPLGYDNSIFVDDDGKPYMLIKNGQKVNRIQALGQDGQLTDSVINLDWINAGLQYSWAEGPVMCKRNGYYYYFPAGDVSGGQYVLRTTALTADSSKWERLGDFFKPITDPNNVFPRPNHISAPVQLADGTWWTLGQSYEKHGDDDWSGMGRQTSLYRVVWEGDRPWGEAPVSGPVAKPALDNNNTPWRSVHTDRFDSDSLGPWWHFLTQPAAAAYSLAQRKGWVRLSPDSAGAHLLQKETDHYYTAVTRVSVVSPVPEAHGGICLTNGKQSVVARLYYDHGNSPRIVLQLDTALREMPYHKGKDVWLKLERFGHRLTGFFSTDGKHWQQVGPPVNATPVDKAQPDFNSWVGTSVGLFAEKGPVDFRFFVCKDGFSRLPAVGSSNYYGISKIKHGDEMTVTNSSVHGGWLMISGVDFGAAGEAKTVEIAASAIKGGKLELFTDDLERGRQIAVVQVKPGGNRLHTGSLRQVTGQHDLFIRFPTGSAGDVIIQNIRLLRAEK</sequence>
<evidence type="ECO:0000256" key="1">
    <source>
        <dbReference type="ARBA" id="ARBA00009865"/>
    </source>
</evidence>
<evidence type="ECO:0000259" key="6">
    <source>
        <dbReference type="Pfam" id="PF17851"/>
    </source>
</evidence>
<dbReference type="InterPro" id="IPR006710">
    <property type="entry name" value="Glyco_hydro_43"/>
</dbReference>
<dbReference type="Proteomes" id="UP000190367">
    <property type="component" value="Unassembled WGS sequence"/>
</dbReference>
<dbReference type="SUPFAM" id="SSF75005">
    <property type="entry name" value="Arabinanase/levansucrase/invertase"/>
    <property type="match status" value="1"/>
</dbReference>
<gene>
    <name evidence="7" type="ORF">SAMN04488128_104189</name>
</gene>
<feature type="active site" description="Proton acceptor" evidence="4">
    <location>
        <position position="62"/>
    </location>
</feature>
<evidence type="ECO:0000256" key="2">
    <source>
        <dbReference type="ARBA" id="ARBA00022801"/>
    </source>
</evidence>
<evidence type="ECO:0000256" key="5">
    <source>
        <dbReference type="PIRSR" id="PIRSR606710-2"/>
    </source>
</evidence>
<feature type="domain" description="Beta-xylosidase C-terminal Concanavalin A-like" evidence="6">
    <location>
        <begin position="357"/>
        <end position="532"/>
    </location>
</feature>
<dbReference type="InterPro" id="IPR023296">
    <property type="entry name" value="Glyco_hydro_beta-prop_sf"/>
</dbReference>
<evidence type="ECO:0000256" key="4">
    <source>
        <dbReference type="PIRSR" id="PIRSR606710-1"/>
    </source>
</evidence>
<dbReference type="Gene3D" id="2.115.10.20">
    <property type="entry name" value="Glycosyl hydrolase domain, family 43"/>
    <property type="match status" value="1"/>
</dbReference>
<keyword evidence="8" id="KW-1185">Reference proteome</keyword>
<comment type="similarity">
    <text evidence="1">Belongs to the glycosyl hydrolase 43 family.</text>
</comment>
<protein>
    <submittedName>
        <fullName evidence="7">Beta-xylosidase</fullName>
    </submittedName>
</protein>
<dbReference type="PANTHER" id="PTHR42812">
    <property type="entry name" value="BETA-XYLOSIDASE"/>
    <property type="match status" value="1"/>
</dbReference>
<dbReference type="SUPFAM" id="SSF49899">
    <property type="entry name" value="Concanavalin A-like lectins/glucanases"/>
    <property type="match status" value="1"/>
</dbReference>
<keyword evidence="3" id="KW-0326">Glycosidase</keyword>
<dbReference type="InterPro" id="IPR051795">
    <property type="entry name" value="Glycosyl_Hydrlase_43"/>
</dbReference>
<dbReference type="Pfam" id="PF04616">
    <property type="entry name" value="Glyco_hydro_43"/>
    <property type="match status" value="1"/>
</dbReference>
<dbReference type="InterPro" id="IPR041542">
    <property type="entry name" value="GH43_C2"/>
</dbReference>
<dbReference type="Gene3D" id="2.60.120.200">
    <property type="match status" value="1"/>
</dbReference>
<dbReference type="InterPro" id="IPR013320">
    <property type="entry name" value="ConA-like_dom_sf"/>
</dbReference>
<dbReference type="EMBL" id="FUWZ01000004">
    <property type="protein sequence ID" value="SKA36907.1"/>
    <property type="molecule type" value="Genomic_DNA"/>
</dbReference>